<organism evidence="2 3">
    <name type="scientific">Paraglaciecola algarum</name>
    <dbReference type="NCBI Taxonomy" id="3050085"/>
    <lineage>
        <taxon>Bacteria</taxon>
        <taxon>Pseudomonadati</taxon>
        <taxon>Pseudomonadota</taxon>
        <taxon>Gammaproteobacteria</taxon>
        <taxon>Alteromonadales</taxon>
        <taxon>Alteromonadaceae</taxon>
        <taxon>Paraglaciecola</taxon>
    </lineage>
</organism>
<gene>
    <name evidence="2" type="ORF">L0668_16160</name>
</gene>
<comment type="caution">
    <text evidence="2">The sequence shown here is derived from an EMBL/GenBank/DDBJ whole genome shotgun (WGS) entry which is preliminary data.</text>
</comment>
<sequence length="217" mass="24339">MFKYLIVIVMLLVTSNTQAALISLQSLSINNTFDAANGFKAYWQNQTFNASQPIYYENINFENIKTGGYSLNLLSISFELPLPITFSILAGLDAHHGADIYVNDTMTYSNNDDLWWSKKWPHKDVVELEQIPLLAGLNSIDIFWAESCCNGPNSVMFSVDNALPIFLSGTALQSEIPQVSAPNNLTLFALGLCLLIWFSRKPLKNEETKTKHEHKAT</sequence>
<proteinExistence type="predicted"/>
<feature type="chain" id="PRO_5047489098" evidence="1">
    <location>
        <begin position="20"/>
        <end position="217"/>
    </location>
</feature>
<name>A0ABS9DCB0_9ALTE</name>
<protein>
    <submittedName>
        <fullName evidence="2">CCXG family PEP-CTERM protein</fullName>
    </submittedName>
</protein>
<evidence type="ECO:0000313" key="3">
    <source>
        <dbReference type="Proteomes" id="UP001521137"/>
    </source>
</evidence>
<keyword evidence="3" id="KW-1185">Reference proteome</keyword>
<dbReference type="RefSeq" id="WP_235313757.1">
    <property type="nucleotide sequence ID" value="NZ_JAKGAS010000009.1"/>
</dbReference>
<evidence type="ECO:0000256" key="1">
    <source>
        <dbReference type="SAM" id="SignalP"/>
    </source>
</evidence>
<dbReference type="EMBL" id="JAKGAS010000009">
    <property type="protein sequence ID" value="MCF2949657.1"/>
    <property type="molecule type" value="Genomic_DNA"/>
</dbReference>
<reference evidence="2 3" key="1">
    <citation type="submission" date="2022-01" db="EMBL/GenBank/DDBJ databases">
        <title>Paraglaciecola sp. G1-23.</title>
        <authorList>
            <person name="Jin M.S."/>
            <person name="Han D.M."/>
            <person name="Kim H.M."/>
            <person name="Jeon C.O."/>
        </authorList>
    </citation>
    <scope>NUCLEOTIDE SEQUENCE [LARGE SCALE GENOMIC DNA]</scope>
    <source>
        <strain evidence="2 3">G1-23</strain>
    </source>
</reference>
<keyword evidence="1" id="KW-0732">Signal</keyword>
<dbReference type="Proteomes" id="UP001521137">
    <property type="component" value="Unassembled WGS sequence"/>
</dbReference>
<dbReference type="NCBIfam" id="NF038118">
    <property type="entry name" value="PEP_CTERM_CCXG"/>
    <property type="match status" value="1"/>
</dbReference>
<accession>A0ABS9DCB0</accession>
<evidence type="ECO:0000313" key="2">
    <source>
        <dbReference type="EMBL" id="MCF2949657.1"/>
    </source>
</evidence>
<feature type="signal peptide" evidence="1">
    <location>
        <begin position="1"/>
        <end position="19"/>
    </location>
</feature>